<feature type="compositionally biased region" description="Basic and acidic residues" evidence="1">
    <location>
        <begin position="914"/>
        <end position="928"/>
    </location>
</feature>
<feature type="region of interest" description="Disordered" evidence="1">
    <location>
        <begin position="831"/>
        <end position="970"/>
    </location>
</feature>
<feature type="compositionally biased region" description="Basic and acidic residues" evidence="1">
    <location>
        <begin position="961"/>
        <end position="970"/>
    </location>
</feature>
<reference evidence="2" key="1">
    <citation type="submission" date="2021-02" db="EMBL/GenBank/DDBJ databases">
        <authorList>
            <person name="Dougan E. K."/>
            <person name="Rhodes N."/>
            <person name="Thang M."/>
            <person name="Chan C."/>
        </authorList>
    </citation>
    <scope>NUCLEOTIDE SEQUENCE</scope>
</reference>
<keyword evidence="3" id="KW-1185">Reference proteome</keyword>
<organism evidence="2 3">
    <name type="scientific">Symbiodinium natans</name>
    <dbReference type="NCBI Taxonomy" id="878477"/>
    <lineage>
        <taxon>Eukaryota</taxon>
        <taxon>Sar</taxon>
        <taxon>Alveolata</taxon>
        <taxon>Dinophyceae</taxon>
        <taxon>Suessiales</taxon>
        <taxon>Symbiodiniaceae</taxon>
        <taxon>Symbiodinium</taxon>
    </lineage>
</organism>
<proteinExistence type="predicted"/>
<evidence type="ECO:0000256" key="1">
    <source>
        <dbReference type="SAM" id="MobiDB-lite"/>
    </source>
</evidence>
<name>A0A812IK27_9DINO</name>
<accession>A0A812IK27</accession>
<feature type="region of interest" description="Disordered" evidence="1">
    <location>
        <begin position="1"/>
        <end position="53"/>
    </location>
</feature>
<evidence type="ECO:0000313" key="3">
    <source>
        <dbReference type="Proteomes" id="UP000604046"/>
    </source>
</evidence>
<sequence length="970" mass="106285">MVDSRSLPRPPPAEFAEPRSFTKFVRSDGASTQEGPPRLLSVGGREGPGQQINGDYELLEGTRPHGRPCWLRRGKPLPSTGTNGLAEHDGELRPLYLFFGEMGYWSIAASVLAAGVHVLARCGPDFASSSPDVCTLPWTVFAFGKAQRDASIVCFRHDLLADVPKVLHVSGCKGDHGQLNGSYTHLQGARMGSRPVFVKDCARARDGEEERKVLHFSQRSGRWFISSVSMGALEVDQMSTSSELDQTDLRPQWHSATTLARSPVAWTSSSPASLAREPWSIIQLLPTRLQFGVTERRRRVALKLPDSDEAATDDSIVTFIPCQELQVGEGPARQASRSIGRTSAVSRSSSMGSPAEDELADTCRTAEICGTEPQGEDFIDFILCLHFRDLSAAAESFGLSGDYVRSDQLYGDRPVFIKAPLRHRQGGFDMDEKPSQGQDRQLFFFYDDIRHRWQVAPEVGAKGLSVLARSPIGWDQVFSPNSPEAALAKEVGSSRQPGTWQMRLNEPALAIHSRRSKLTDIPEASQVFQDCEALTVVALEDRAPSRAVTFQYEGPGEELQVLSEHPLAGDFRLLRQRYGKRPVYRRTPLQPCGPGPGLRAQPGLFLFFEPRLGYWVVSTISPLASNHAVAFARPDLPGRFGQVLARSGPDWASVLPEDTKDWDAADSQAPGSQYRLGPARAPPSALLSEQLAPTPWLRLMALGRDTPSQLVCFSGFGDRLHTLNGSYELLPESMWASRPAWVRVPLPGEDAEFPKYIFFWPETGHWIIGPDLHAAQTGLARNGPGRWAAQSPDHCPGRWAALNGHSFSEDPKIFCRRQKANGGVETFGLSCPASPRQSLGPRANAMPLSPKSTHRSILSQASEVNSAKAPQSPRSSLTKSAGLKRADAVMSTPVRKTGTGDTAEKAATSPRTIEPSKDVRSELSKEVSSKGAESQAFKPPLRPRSPRSPRNRISPRTTSPRAERGICWRP</sequence>
<comment type="caution">
    <text evidence="2">The sequence shown here is derived from an EMBL/GenBank/DDBJ whole genome shotgun (WGS) entry which is preliminary data.</text>
</comment>
<evidence type="ECO:0000313" key="2">
    <source>
        <dbReference type="EMBL" id="CAE7035252.1"/>
    </source>
</evidence>
<dbReference type="OrthoDB" id="438006at2759"/>
<feature type="region of interest" description="Disordered" evidence="1">
    <location>
        <begin position="330"/>
        <end position="357"/>
    </location>
</feature>
<protein>
    <submittedName>
        <fullName evidence="2">Uncharacterized protein</fullName>
    </submittedName>
</protein>
<dbReference type="AlphaFoldDB" id="A0A812IK27"/>
<dbReference type="Proteomes" id="UP000604046">
    <property type="component" value="Unassembled WGS sequence"/>
</dbReference>
<dbReference type="EMBL" id="CAJNDS010000261">
    <property type="protein sequence ID" value="CAE7035252.1"/>
    <property type="molecule type" value="Genomic_DNA"/>
</dbReference>
<gene>
    <name evidence="2" type="ORF">SNAT2548_LOCUS4275</name>
</gene>
<feature type="compositionally biased region" description="Polar residues" evidence="1">
    <location>
        <begin position="335"/>
        <end position="352"/>
    </location>
</feature>
<feature type="compositionally biased region" description="Low complexity" evidence="1">
    <location>
        <begin position="951"/>
        <end position="960"/>
    </location>
</feature>
<feature type="compositionally biased region" description="Polar residues" evidence="1">
    <location>
        <begin position="855"/>
        <end position="879"/>
    </location>
</feature>